<protein>
    <submittedName>
        <fullName evidence="2">Deaminase</fullName>
    </submittedName>
</protein>
<dbReference type="InterPro" id="IPR024072">
    <property type="entry name" value="DHFR-like_dom_sf"/>
</dbReference>
<dbReference type="InterPro" id="IPR002734">
    <property type="entry name" value="RibDG_C"/>
</dbReference>
<dbReference type="AlphaFoldDB" id="A0A255HFQ2"/>
<keyword evidence="3" id="KW-1185">Reference proteome</keyword>
<dbReference type="GO" id="GO:0009231">
    <property type="term" value="P:riboflavin biosynthetic process"/>
    <property type="evidence" value="ECO:0007669"/>
    <property type="project" value="InterPro"/>
</dbReference>
<reference evidence="2 3" key="1">
    <citation type="submission" date="2017-07" db="EMBL/GenBank/DDBJ databases">
        <title>Draft whole genome sequences of clinical Proprionibacteriaceae strains.</title>
        <authorList>
            <person name="Bernier A.-M."/>
            <person name="Bernard K."/>
            <person name="Domingo M.-C."/>
        </authorList>
    </citation>
    <scope>NUCLEOTIDE SEQUENCE [LARGE SCALE GENOMIC DNA]</scope>
    <source>
        <strain evidence="2 3">NML 130396</strain>
    </source>
</reference>
<sequence length="201" mass="21620">MRSLIYLIAVSLDGYIADAAGEWSSFDSSPELLADLFTEYPETCPVQAREALGVTAPPRHFDTVIMGARTHRPALDAGLTSAYPHLRQYVVTHRTDLPNDPTLRTTTDPVGLVRELKSQPGKNLWLCGGGDLAGQLVDEIDEFHLKVNPVLLGSGTPLLAGVNARVGVRETARQRLGERVDLVTLVSERPAGPHAGGSHAP</sequence>
<evidence type="ECO:0000313" key="3">
    <source>
        <dbReference type="Proteomes" id="UP000216311"/>
    </source>
</evidence>
<name>A0A255HFQ2_9ACTN</name>
<dbReference type="SUPFAM" id="SSF53597">
    <property type="entry name" value="Dihydrofolate reductase-like"/>
    <property type="match status" value="1"/>
</dbReference>
<dbReference type="EMBL" id="NMVQ01000001">
    <property type="protein sequence ID" value="OYO25304.1"/>
    <property type="molecule type" value="Genomic_DNA"/>
</dbReference>
<proteinExistence type="predicted"/>
<dbReference type="Gene3D" id="3.40.430.10">
    <property type="entry name" value="Dihydrofolate Reductase, subunit A"/>
    <property type="match status" value="1"/>
</dbReference>
<organism evidence="2 3">
    <name type="scientific">Enemella dayhoffiae</name>
    <dbReference type="NCBI Taxonomy" id="2016507"/>
    <lineage>
        <taxon>Bacteria</taxon>
        <taxon>Bacillati</taxon>
        <taxon>Actinomycetota</taxon>
        <taxon>Actinomycetes</taxon>
        <taxon>Propionibacteriales</taxon>
        <taxon>Propionibacteriaceae</taxon>
        <taxon>Enemella</taxon>
    </lineage>
</organism>
<evidence type="ECO:0000313" key="2">
    <source>
        <dbReference type="EMBL" id="OYO25304.1"/>
    </source>
</evidence>
<comment type="caution">
    <text evidence="2">The sequence shown here is derived from an EMBL/GenBank/DDBJ whole genome shotgun (WGS) entry which is preliminary data.</text>
</comment>
<dbReference type="Pfam" id="PF01872">
    <property type="entry name" value="RibD_C"/>
    <property type="match status" value="1"/>
</dbReference>
<dbReference type="GO" id="GO:0008703">
    <property type="term" value="F:5-amino-6-(5-phosphoribosylamino)uracil reductase activity"/>
    <property type="evidence" value="ECO:0007669"/>
    <property type="project" value="InterPro"/>
</dbReference>
<gene>
    <name evidence="2" type="ORF">CGZ93_02370</name>
</gene>
<dbReference type="Proteomes" id="UP000216311">
    <property type="component" value="Unassembled WGS sequence"/>
</dbReference>
<dbReference type="InterPro" id="IPR050765">
    <property type="entry name" value="Riboflavin_Biosynth_HTPR"/>
</dbReference>
<dbReference type="RefSeq" id="WP_094362514.1">
    <property type="nucleotide sequence ID" value="NZ_NMVQ01000001.1"/>
</dbReference>
<dbReference type="OrthoDB" id="3471498at2"/>
<evidence type="ECO:0000259" key="1">
    <source>
        <dbReference type="Pfam" id="PF01872"/>
    </source>
</evidence>
<accession>A0A255HFQ2</accession>
<dbReference type="PANTHER" id="PTHR38011:SF11">
    <property type="entry name" value="2,5-DIAMINO-6-RIBOSYLAMINO-4(3H)-PYRIMIDINONE 5'-PHOSPHATE REDUCTASE"/>
    <property type="match status" value="1"/>
</dbReference>
<dbReference type="PANTHER" id="PTHR38011">
    <property type="entry name" value="DIHYDROFOLATE REDUCTASE FAMILY PROTEIN (AFU_ORTHOLOGUE AFUA_8G06820)"/>
    <property type="match status" value="1"/>
</dbReference>
<feature type="domain" description="Bacterial bifunctional deaminase-reductase C-terminal" evidence="1">
    <location>
        <begin position="3"/>
        <end position="180"/>
    </location>
</feature>